<evidence type="ECO:0000313" key="10">
    <source>
        <dbReference type="EMBL" id="KAG0692623.1"/>
    </source>
</evidence>
<evidence type="ECO:0000259" key="8">
    <source>
        <dbReference type="PROSITE" id="PS50054"/>
    </source>
</evidence>
<dbReference type="InterPro" id="IPR020405">
    <property type="entry name" value="Atypical_DUSP_subfamA"/>
</dbReference>
<name>A0A8J8W9Q7_CHIOP</name>
<dbReference type="CDD" id="cd14515">
    <property type="entry name" value="DUSP3-like"/>
    <property type="match status" value="1"/>
</dbReference>
<feature type="active site" description="Phosphocysteine intermediate" evidence="7">
    <location>
        <position position="130"/>
    </location>
</feature>
<dbReference type="PANTHER" id="PTHR45682">
    <property type="entry name" value="AGAP008228-PA"/>
    <property type="match status" value="1"/>
</dbReference>
<accession>A0A8J8W9Q7</accession>
<comment type="catalytic activity">
    <reaction evidence="5">
        <text>O-phospho-L-seryl-[protein] + H2O = L-seryl-[protein] + phosphate</text>
        <dbReference type="Rhea" id="RHEA:20629"/>
        <dbReference type="Rhea" id="RHEA-COMP:9863"/>
        <dbReference type="Rhea" id="RHEA-COMP:11604"/>
        <dbReference type="ChEBI" id="CHEBI:15377"/>
        <dbReference type="ChEBI" id="CHEBI:29999"/>
        <dbReference type="ChEBI" id="CHEBI:43474"/>
        <dbReference type="ChEBI" id="CHEBI:83421"/>
        <dbReference type="EC" id="3.1.3.16"/>
    </reaction>
</comment>
<keyword evidence="4" id="KW-0904">Protein phosphatase</keyword>
<dbReference type="GO" id="GO:0004722">
    <property type="term" value="F:protein serine/threonine phosphatase activity"/>
    <property type="evidence" value="ECO:0007669"/>
    <property type="project" value="UniProtKB-EC"/>
</dbReference>
<dbReference type="GO" id="GO:0005737">
    <property type="term" value="C:cytoplasm"/>
    <property type="evidence" value="ECO:0007669"/>
    <property type="project" value="TreeGrafter"/>
</dbReference>
<feature type="domain" description="Tyrosine specific protein phosphatases" evidence="9">
    <location>
        <begin position="106"/>
        <end position="164"/>
    </location>
</feature>
<dbReference type="EC" id="3.1.3.16" evidence="2"/>
<proteinExistence type="inferred from homology"/>
<feature type="domain" description="Tyrosine-protein phosphatase" evidence="8">
    <location>
        <begin position="31"/>
        <end position="185"/>
    </location>
</feature>
<evidence type="ECO:0000256" key="7">
    <source>
        <dbReference type="PIRSR" id="PIRSR620405-1"/>
    </source>
</evidence>
<dbReference type="PRINTS" id="PR01909">
    <property type="entry name" value="ADSPHPHTASEA"/>
</dbReference>
<dbReference type="InterPro" id="IPR000387">
    <property type="entry name" value="Tyr_Pase_dom"/>
</dbReference>
<dbReference type="InterPro" id="IPR020422">
    <property type="entry name" value="TYR_PHOSPHATASE_DUAL_dom"/>
</dbReference>
<organism evidence="10 11">
    <name type="scientific">Chionoecetes opilio</name>
    <name type="common">Atlantic snow crab</name>
    <name type="synonym">Cancer opilio</name>
    <dbReference type="NCBI Taxonomy" id="41210"/>
    <lineage>
        <taxon>Eukaryota</taxon>
        <taxon>Metazoa</taxon>
        <taxon>Ecdysozoa</taxon>
        <taxon>Arthropoda</taxon>
        <taxon>Crustacea</taxon>
        <taxon>Multicrustacea</taxon>
        <taxon>Malacostraca</taxon>
        <taxon>Eumalacostraca</taxon>
        <taxon>Eucarida</taxon>
        <taxon>Decapoda</taxon>
        <taxon>Pleocyemata</taxon>
        <taxon>Brachyura</taxon>
        <taxon>Eubrachyura</taxon>
        <taxon>Majoidea</taxon>
        <taxon>Majidae</taxon>
        <taxon>Chionoecetes</taxon>
    </lineage>
</organism>
<evidence type="ECO:0000256" key="4">
    <source>
        <dbReference type="ARBA" id="ARBA00022912"/>
    </source>
</evidence>
<evidence type="ECO:0000256" key="3">
    <source>
        <dbReference type="ARBA" id="ARBA00022801"/>
    </source>
</evidence>
<dbReference type="GO" id="GO:0008138">
    <property type="term" value="F:protein tyrosine/serine/threonine phosphatase activity"/>
    <property type="evidence" value="ECO:0007669"/>
    <property type="project" value="InterPro"/>
</dbReference>
<dbReference type="SUPFAM" id="SSF52799">
    <property type="entry name" value="(Phosphotyrosine protein) phosphatases II"/>
    <property type="match status" value="1"/>
</dbReference>
<dbReference type="PROSITE" id="PS50056">
    <property type="entry name" value="TYR_PHOSPHATASE_2"/>
    <property type="match status" value="1"/>
</dbReference>
<evidence type="ECO:0000256" key="6">
    <source>
        <dbReference type="ARBA" id="ARBA00048336"/>
    </source>
</evidence>
<reference evidence="10" key="1">
    <citation type="submission" date="2020-07" db="EMBL/GenBank/DDBJ databases">
        <title>The High-quality genome of the commercially important snow crab, Chionoecetes opilio.</title>
        <authorList>
            <person name="Jeong J.-H."/>
            <person name="Ryu S."/>
        </authorList>
    </citation>
    <scope>NUCLEOTIDE SEQUENCE</scope>
    <source>
        <strain evidence="10">MADBK_172401_WGS</strain>
        <tissue evidence="10">Digestive gland</tissue>
    </source>
</reference>
<dbReference type="OrthoDB" id="253091at2759"/>
<sequence length="419" mass="47849">MGRRKVQRCNTAELRDLLDPVGSRWYRPVNSFDEVFPGVLLGDADTALSTHEIKDNGITHVLNAAQGTNNHAYSGYVGTNPTYYGKLRNVKFMGIPAMDMPSFYIRPYLRQAADFIDKALKEGGRVFVHCVCGISRSASLVVAFLMLKRGMNVTTAVSTIKKKRNVYPNQGFLSQLCDLDYELRKSGELPAENPDLGLPPITTEREESPIRNLSTYPRFTLVPDRAMDTYTNTKSFVAPRRARSCERYDAPRRSLQDHHPLVEMPQLRQSRSPSPRRLSIAYPTHYEGPDYDVGTKVFDTYGRYARSFAKPISTVSKPSFDPYLSLLREPRTYSYDNYYPLDTDYHTYRYLRAKSPFLPEITAAPTPVYRSYKMVPDRSDVYGSPSYVPAYPYTQRYIPSAVSYPSAYRTTPITRTIWI</sequence>
<evidence type="ECO:0000259" key="9">
    <source>
        <dbReference type="PROSITE" id="PS50056"/>
    </source>
</evidence>
<protein>
    <recommendedName>
        <fullName evidence="2">protein-serine/threonine phosphatase</fullName>
        <ecNumber evidence="2">3.1.3.16</ecNumber>
    </recommendedName>
</protein>
<dbReference type="Proteomes" id="UP000770661">
    <property type="component" value="Unassembled WGS sequence"/>
</dbReference>
<evidence type="ECO:0000256" key="2">
    <source>
        <dbReference type="ARBA" id="ARBA00013081"/>
    </source>
</evidence>
<dbReference type="PANTHER" id="PTHR45682:SF1">
    <property type="entry name" value="DUAL SPECIFICITY PROTEIN PHOSPHATASE 3"/>
    <property type="match status" value="1"/>
</dbReference>
<dbReference type="EMBL" id="JACEEZ010026462">
    <property type="protein sequence ID" value="KAG0692623.1"/>
    <property type="molecule type" value="Genomic_DNA"/>
</dbReference>
<evidence type="ECO:0000256" key="5">
    <source>
        <dbReference type="ARBA" id="ARBA00047761"/>
    </source>
</evidence>
<dbReference type="InterPro" id="IPR016130">
    <property type="entry name" value="Tyr_Pase_AS"/>
</dbReference>
<dbReference type="GO" id="GO:0033549">
    <property type="term" value="F:MAP kinase phosphatase activity"/>
    <property type="evidence" value="ECO:0007669"/>
    <property type="project" value="TreeGrafter"/>
</dbReference>
<dbReference type="InterPro" id="IPR000340">
    <property type="entry name" value="Dual-sp_phosphatase_cat-dom"/>
</dbReference>
<dbReference type="PROSITE" id="PS00383">
    <property type="entry name" value="TYR_PHOSPHATASE_1"/>
    <property type="match status" value="1"/>
</dbReference>
<evidence type="ECO:0000313" key="11">
    <source>
        <dbReference type="Proteomes" id="UP000770661"/>
    </source>
</evidence>
<dbReference type="SMART" id="SM00195">
    <property type="entry name" value="DSPc"/>
    <property type="match status" value="1"/>
</dbReference>
<dbReference type="GO" id="GO:0043409">
    <property type="term" value="P:negative regulation of MAPK cascade"/>
    <property type="evidence" value="ECO:0007669"/>
    <property type="project" value="TreeGrafter"/>
</dbReference>
<gene>
    <name evidence="10" type="primary">Dusp13</name>
    <name evidence="10" type="ORF">GWK47_027809</name>
</gene>
<dbReference type="AlphaFoldDB" id="A0A8J8W9Q7"/>
<keyword evidence="3" id="KW-0378">Hydrolase</keyword>
<comment type="similarity">
    <text evidence="1">Belongs to the protein-tyrosine phosphatase family. Non-receptor class dual specificity subfamily.</text>
</comment>
<evidence type="ECO:0000256" key="1">
    <source>
        <dbReference type="ARBA" id="ARBA00008601"/>
    </source>
</evidence>
<comment type="caution">
    <text evidence="10">The sequence shown here is derived from an EMBL/GenBank/DDBJ whole genome shotgun (WGS) entry which is preliminary data.</text>
</comment>
<dbReference type="Pfam" id="PF00782">
    <property type="entry name" value="DSPc"/>
    <property type="match status" value="1"/>
</dbReference>
<dbReference type="InterPro" id="IPR029021">
    <property type="entry name" value="Prot-tyrosine_phosphatase-like"/>
</dbReference>
<keyword evidence="11" id="KW-1185">Reference proteome</keyword>
<dbReference type="Gene3D" id="3.90.190.10">
    <property type="entry name" value="Protein tyrosine phosphatase superfamily"/>
    <property type="match status" value="1"/>
</dbReference>
<comment type="catalytic activity">
    <reaction evidence="6">
        <text>O-phospho-L-threonyl-[protein] + H2O = L-threonyl-[protein] + phosphate</text>
        <dbReference type="Rhea" id="RHEA:47004"/>
        <dbReference type="Rhea" id="RHEA-COMP:11060"/>
        <dbReference type="Rhea" id="RHEA-COMP:11605"/>
        <dbReference type="ChEBI" id="CHEBI:15377"/>
        <dbReference type="ChEBI" id="CHEBI:30013"/>
        <dbReference type="ChEBI" id="CHEBI:43474"/>
        <dbReference type="ChEBI" id="CHEBI:61977"/>
        <dbReference type="EC" id="3.1.3.16"/>
    </reaction>
</comment>
<dbReference type="PROSITE" id="PS50054">
    <property type="entry name" value="TYR_PHOSPHATASE_DUAL"/>
    <property type="match status" value="1"/>
</dbReference>